<evidence type="ECO:0000256" key="6">
    <source>
        <dbReference type="ARBA" id="ARBA00022806"/>
    </source>
</evidence>
<evidence type="ECO:0000256" key="7">
    <source>
        <dbReference type="ARBA" id="ARBA00022840"/>
    </source>
</evidence>
<evidence type="ECO:0000313" key="15">
    <source>
        <dbReference type="WBParaSite" id="Minc3s01561g24728"/>
    </source>
</evidence>
<dbReference type="InterPro" id="IPR016194">
    <property type="entry name" value="SPOC-like_C_dom_sf"/>
</dbReference>
<evidence type="ECO:0000256" key="2">
    <source>
        <dbReference type="ARBA" id="ARBA00005240"/>
    </source>
</evidence>
<dbReference type="Pfam" id="PF03731">
    <property type="entry name" value="Ku_N"/>
    <property type="match status" value="1"/>
</dbReference>
<dbReference type="PIRSF" id="PIRSF003033">
    <property type="entry name" value="Ku70"/>
    <property type="match status" value="1"/>
</dbReference>
<dbReference type="SUPFAM" id="SSF53300">
    <property type="entry name" value="vWA-like"/>
    <property type="match status" value="1"/>
</dbReference>
<dbReference type="GO" id="GO:0043564">
    <property type="term" value="C:Ku70:Ku80 complex"/>
    <property type="evidence" value="ECO:0007669"/>
    <property type="project" value="InterPro"/>
</dbReference>
<dbReference type="SUPFAM" id="SSF100939">
    <property type="entry name" value="SPOC domain-like"/>
    <property type="match status" value="1"/>
</dbReference>
<dbReference type="Pfam" id="PF03730">
    <property type="entry name" value="Ku_C"/>
    <property type="match status" value="1"/>
</dbReference>
<keyword evidence="6" id="KW-0347">Helicase</keyword>
<keyword evidence="10" id="KW-0234">DNA repair</keyword>
<proteinExistence type="inferred from homology"/>
<dbReference type="InterPro" id="IPR005160">
    <property type="entry name" value="Ku_C"/>
</dbReference>
<keyword evidence="11" id="KW-0539">Nucleus</keyword>
<reference evidence="15" key="1">
    <citation type="submission" date="2022-11" db="UniProtKB">
        <authorList>
            <consortium name="WormBaseParasite"/>
        </authorList>
    </citation>
    <scope>IDENTIFICATION</scope>
</reference>
<dbReference type="Gene3D" id="1.10.1600.10">
    <property type="match status" value="1"/>
</dbReference>
<evidence type="ECO:0000256" key="3">
    <source>
        <dbReference type="ARBA" id="ARBA00022741"/>
    </source>
</evidence>
<keyword evidence="14" id="KW-1185">Reference proteome</keyword>
<evidence type="ECO:0000256" key="1">
    <source>
        <dbReference type="ARBA" id="ARBA00004123"/>
    </source>
</evidence>
<keyword evidence="7" id="KW-0067">ATP-binding</keyword>
<evidence type="ECO:0000256" key="12">
    <source>
        <dbReference type="SAM" id="MobiDB-lite"/>
    </source>
</evidence>
<dbReference type="GO" id="GO:0006303">
    <property type="term" value="P:double-strand break repair via nonhomologous end joining"/>
    <property type="evidence" value="ECO:0007669"/>
    <property type="project" value="InterPro"/>
</dbReference>
<evidence type="ECO:0000259" key="13">
    <source>
        <dbReference type="SMART" id="SM00559"/>
    </source>
</evidence>
<evidence type="ECO:0000256" key="4">
    <source>
        <dbReference type="ARBA" id="ARBA00022763"/>
    </source>
</evidence>
<dbReference type="GO" id="GO:0000723">
    <property type="term" value="P:telomere maintenance"/>
    <property type="evidence" value="ECO:0007669"/>
    <property type="project" value="InterPro"/>
</dbReference>
<keyword evidence="4" id="KW-0227">DNA damage</keyword>
<evidence type="ECO:0000256" key="10">
    <source>
        <dbReference type="ARBA" id="ARBA00023204"/>
    </source>
</evidence>
<dbReference type="Gene3D" id="2.40.290.10">
    <property type="match status" value="1"/>
</dbReference>
<dbReference type="AlphaFoldDB" id="A0A914MB10"/>
<keyword evidence="3" id="KW-0547">Nucleotide-binding</keyword>
<evidence type="ECO:0000256" key="9">
    <source>
        <dbReference type="ARBA" id="ARBA00023172"/>
    </source>
</evidence>
<dbReference type="Proteomes" id="UP000887563">
    <property type="component" value="Unplaced"/>
</dbReference>
<dbReference type="GO" id="GO:0016787">
    <property type="term" value="F:hydrolase activity"/>
    <property type="evidence" value="ECO:0007669"/>
    <property type="project" value="UniProtKB-KW"/>
</dbReference>
<organism evidence="14 15">
    <name type="scientific">Meloidogyne incognita</name>
    <name type="common">Southern root-knot nematode worm</name>
    <name type="synonym">Oxyuris incognita</name>
    <dbReference type="NCBI Taxonomy" id="6306"/>
    <lineage>
        <taxon>Eukaryota</taxon>
        <taxon>Metazoa</taxon>
        <taxon>Ecdysozoa</taxon>
        <taxon>Nematoda</taxon>
        <taxon>Chromadorea</taxon>
        <taxon>Rhabditida</taxon>
        <taxon>Tylenchina</taxon>
        <taxon>Tylenchomorpha</taxon>
        <taxon>Tylenchoidea</taxon>
        <taxon>Meloidogynidae</taxon>
        <taxon>Meloidogyninae</taxon>
        <taxon>Meloidogyne</taxon>
        <taxon>Meloidogyne incognita group</taxon>
    </lineage>
</organism>
<evidence type="ECO:0000256" key="5">
    <source>
        <dbReference type="ARBA" id="ARBA00022801"/>
    </source>
</evidence>
<dbReference type="GO" id="GO:0003678">
    <property type="term" value="F:DNA helicase activity"/>
    <property type="evidence" value="ECO:0007669"/>
    <property type="project" value="InterPro"/>
</dbReference>
<dbReference type="PANTHER" id="PTHR12604">
    <property type="entry name" value="KU AUTOANTIGEN DNA HELICASE"/>
    <property type="match status" value="1"/>
</dbReference>
<dbReference type="Gene3D" id="3.40.50.410">
    <property type="entry name" value="von Willebrand factor, type A domain"/>
    <property type="match status" value="1"/>
</dbReference>
<dbReference type="InterPro" id="IPR006164">
    <property type="entry name" value="DNA_bd_Ku70/Ku80"/>
</dbReference>
<dbReference type="InterPro" id="IPR005161">
    <property type="entry name" value="Ku_N"/>
</dbReference>
<sequence>MEWEQQEGEETLIYDGGNKAKLFVVDYGEHMFVEGEWRFRLALKAVRDQINKICCMGDLSELCSVIFVNTSNSNNTHKIDCIFTDKELGVTDAEYVKKLDEIINCDNLKEFLLPKLGDSGMSNWAELFYLCQSMLTHSGKVLRKKVITIVTTDKEQIDEEIQQSCKKRICLDIKFIGTEIKVLLIENKIEENEATQFWFFLFSKIISLRSTTSLPFDLGDGKPAAILMDSETNERVECRTHYLPKEDLEGNSTMGGEEENNGEIQEYLNNENFEGEINFSKNVGGVNVVLDREELERLRRFDRPGITVIGFKPLHLLKPSHRMSPAKFIYPLDDLVSGSSVLYRVLLKQCLERNLFILVRYTQKPNTTPQICALVPQSMGEGNEGNNSLSEHLYEGFHLLELPFTEEARDLRAFDRYKPPPIPASVICSSENIKEQQILAAEEFVDKLTTRFEPDQFFNPMLQRHYKTVESVAFDLDVENFAEEAEKLDKIQPYFKVEENVKRVASQIAKLNDLCSGKLDLINEEEPDNIKPKRGGRKKKDVES</sequence>
<comment type="subcellular location">
    <subcellularLocation>
        <location evidence="1">Nucleus</location>
    </subcellularLocation>
</comment>
<protein>
    <submittedName>
        <fullName evidence="15">Ku domain-containing protein</fullName>
    </submittedName>
</protein>
<dbReference type="GO" id="GO:0006310">
    <property type="term" value="P:DNA recombination"/>
    <property type="evidence" value="ECO:0007669"/>
    <property type="project" value="UniProtKB-KW"/>
</dbReference>
<keyword evidence="8" id="KW-0238">DNA-binding</keyword>
<dbReference type="InterPro" id="IPR027388">
    <property type="entry name" value="Ku70_bridge/pillars_dom_sf"/>
</dbReference>
<feature type="region of interest" description="Disordered" evidence="12">
    <location>
        <begin position="525"/>
        <end position="544"/>
    </location>
</feature>
<dbReference type="Pfam" id="PF02735">
    <property type="entry name" value="Ku"/>
    <property type="match status" value="1"/>
</dbReference>
<feature type="compositionally biased region" description="Basic residues" evidence="12">
    <location>
        <begin position="532"/>
        <end position="544"/>
    </location>
</feature>
<dbReference type="GO" id="GO:0042162">
    <property type="term" value="F:telomeric DNA binding"/>
    <property type="evidence" value="ECO:0007669"/>
    <property type="project" value="InterPro"/>
</dbReference>
<dbReference type="InterPro" id="IPR006165">
    <property type="entry name" value="Ku70"/>
</dbReference>
<dbReference type="GO" id="GO:0003690">
    <property type="term" value="F:double-stranded DNA binding"/>
    <property type="evidence" value="ECO:0007669"/>
    <property type="project" value="TreeGrafter"/>
</dbReference>
<name>A0A914MB10_MELIC</name>
<dbReference type="Gene3D" id="4.10.970.10">
    <property type="entry name" value="Ku70, bridge and pillars"/>
    <property type="match status" value="1"/>
</dbReference>
<comment type="similarity">
    <text evidence="2">Belongs to the ku70 family.</text>
</comment>
<dbReference type="InterPro" id="IPR036465">
    <property type="entry name" value="vWFA_dom_sf"/>
</dbReference>
<dbReference type="SMART" id="SM00559">
    <property type="entry name" value="Ku78"/>
    <property type="match status" value="1"/>
</dbReference>
<keyword evidence="9" id="KW-0233">DNA recombination</keyword>
<evidence type="ECO:0000313" key="14">
    <source>
        <dbReference type="Proteomes" id="UP000887563"/>
    </source>
</evidence>
<dbReference type="GO" id="GO:0003684">
    <property type="term" value="F:damaged DNA binding"/>
    <property type="evidence" value="ECO:0007669"/>
    <property type="project" value="InterPro"/>
</dbReference>
<dbReference type="WBParaSite" id="Minc3s01561g24728">
    <property type="protein sequence ID" value="Minc3s01561g24728"/>
    <property type="gene ID" value="Minc3s01561g24728"/>
</dbReference>
<keyword evidence="5" id="KW-0378">Hydrolase</keyword>
<accession>A0A914MB10</accession>
<dbReference type="GO" id="GO:0005524">
    <property type="term" value="F:ATP binding"/>
    <property type="evidence" value="ECO:0007669"/>
    <property type="project" value="UniProtKB-KW"/>
</dbReference>
<feature type="domain" description="Ku" evidence="13">
    <location>
        <begin position="269"/>
        <end position="419"/>
    </location>
</feature>
<evidence type="ECO:0000256" key="8">
    <source>
        <dbReference type="ARBA" id="ARBA00023125"/>
    </source>
</evidence>
<dbReference type="PANTHER" id="PTHR12604:SF2">
    <property type="entry name" value="X-RAY REPAIR CROSS-COMPLEMENTING PROTEIN 6"/>
    <property type="match status" value="1"/>
</dbReference>
<evidence type="ECO:0000256" key="11">
    <source>
        <dbReference type="ARBA" id="ARBA00023242"/>
    </source>
</evidence>